<feature type="compositionally biased region" description="Gly residues" evidence="1">
    <location>
        <begin position="18"/>
        <end position="27"/>
    </location>
</feature>
<dbReference type="EMBL" id="JBHTJA010000225">
    <property type="protein sequence ID" value="MFD0906111.1"/>
    <property type="molecule type" value="Genomic_DNA"/>
</dbReference>
<evidence type="ECO:0000256" key="1">
    <source>
        <dbReference type="SAM" id="MobiDB-lite"/>
    </source>
</evidence>
<dbReference type="SUPFAM" id="SSF53300">
    <property type="entry name" value="vWA-like"/>
    <property type="match status" value="1"/>
</dbReference>
<name>A0ABW3F208_9ACTN</name>
<keyword evidence="4" id="KW-1185">Reference proteome</keyword>
<dbReference type="PANTHER" id="PTHR30634">
    <property type="entry name" value="OUTER MEMBRANE LOLAB LIPOPROTEIN INSERTION APPARATUS"/>
    <property type="match status" value="1"/>
</dbReference>
<dbReference type="CDD" id="cd01462">
    <property type="entry name" value="VWA_YIEM_type"/>
    <property type="match status" value="1"/>
</dbReference>
<dbReference type="InterPro" id="IPR002035">
    <property type="entry name" value="VWF_A"/>
</dbReference>
<sequence>LYGRDPDVARRGGRRGGGRGAGGGSEEGGGDAEQSGDRRGGSGPSQVTTVDWLDAVHRLFPKETIERIERDAVERYEIHDVVTDPAVLERIEPDQTLLKAVLRTKHLMNDDVLVLARRIVEQVVRELMEKLATEVRRAFHGTRSRRPSRIKHSRNFDFHRTIRANLAHYRPDERRLYIEEPKFLSRTRRHVERWQLILLVDQSGSMAGSVVHSAVTAACLWGLPGLRTHLIAFDTSVVDLTDDVTDPVELLMKVQLGGGTDIARAFAYGAGLVENPRRTIVALVSDFYEGGDPNRLVRDVRALAGQGAHVLGLAALDEDANPDYDRDLARRLATAGAHMGAMTPGELAEFVAERIGR</sequence>
<feature type="compositionally biased region" description="Basic and acidic residues" evidence="1">
    <location>
        <begin position="1"/>
        <end position="10"/>
    </location>
</feature>
<evidence type="ECO:0000313" key="4">
    <source>
        <dbReference type="Proteomes" id="UP001596972"/>
    </source>
</evidence>
<dbReference type="Gene3D" id="3.40.50.410">
    <property type="entry name" value="von Willebrand factor, type A domain"/>
    <property type="match status" value="1"/>
</dbReference>
<feature type="region of interest" description="Disordered" evidence="1">
    <location>
        <begin position="1"/>
        <end position="46"/>
    </location>
</feature>
<evidence type="ECO:0000259" key="2">
    <source>
        <dbReference type="SMART" id="SM00327"/>
    </source>
</evidence>
<comment type="caution">
    <text evidence="3">The sequence shown here is derived from an EMBL/GenBank/DDBJ whole genome shotgun (WGS) entry which is preliminary data.</text>
</comment>
<dbReference type="Proteomes" id="UP001596972">
    <property type="component" value="Unassembled WGS sequence"/>
</dbReference>
<feature type="domain" description="VWFA" evidence="2">
    <location>
        <begin position="193"/>
        <end position="355"/>
    </location>
</feature>
<dbReference type="InterPro" id="IPR050458">
    <property type="entry name" value="LolB"/>
</dbReference>
<dbReference type="SMART" id="SM00327">
    <property type="entry name" value="VWA"/>
    <property type="match status" value="1"/>
</dbReference>
<reference evidence="4" key="1">
    <citation type="journal article" date="2019" name="Int. J. Syst. Evol. Microbiol.">
        <title>The Global Catalogue of Microorganisms (GCM) 10K type strain sequencing project: providing services to taxonomists for standard genome sequencing and annotation.</title>
        <authorList>
            <consortium name="The Broad Institute Genomics Platform"/>
            <consortium name="The Broad Institute Genome Sequencing Center for Infectious Disease"/>
            <person name="Wu L."/>
            <person name="Ma J."/>
        </authorList>
    </citation>
    <scope>NUCLEOTIDE SEQUENCE [LARGE SCALE GENOMIC DNA]</scope>
    <source>
        <strain evidence="4">JCM 31202</strain>
    </source>
</reference>
<evidence type="ECO:0000313" key="3">
    <source>
        <dbReference type="EMBL" id="MFD0906111.1"/>
    </source>
</evidence>
<dbReference type="InterPro" id="IPR036465">
    <property type="entry name" value="vWFA_dom_sf"/>
</dbReference>
<dbReference type="Pfam" id="PF05762">
    <property type="entry name" value="VWA_CoxE"/>
    <property type="match status" value="1"/>
</dbReference>
<proteinExistence type="predicted"/>
<dbReference type="InterPro" id="IPR008912">
    <property type="entry name" value="Uncharacterised_CoxE"/>
</dbReference>
<accession>A0ABW3F208</accession>
<dbReference type="RefSeq" id="WP_378307668.1">
    <property type="nucleotide sequence ID" value="NZ_JBHTJA010000225.1"/>
</dbReference>
<feature type="non-terminal residue" evidence="3">
    <location>
        <position position="1"/>
    </location>
</feature>
<gene>
    <name evidence="3" type="ORF">ACFQ11_37460</name>
</gene>
<protein>
    <submittedName>
        <fullName evidence="3">VWA domain-containing protein</fullName>
    </submittedName>
</protein>
<organism evidence="3 4">
    <name type="scientific">Actinomadura sediminis</name>
    <dbReference type="NCBI Taxonomy" id="1038904"/>
    <lineage>
        <taxon>Bacteria</taxon>
        <taxon>Bacillati</taxon>
        <taxon>Actinomycetota</taxon>
        <taxon>Actinomycetes</taxon>
        <taxon>Streptosporangiales</taxon>
        <taxon>Thermomonosporaceae</taxon>
        <taxon>Actinomadura</taxon>
    </lineage>
</organism>
<dbReference type="PANTHER" id="PTHR30634:SF16">
    <property type="entry name" value="OUTER-MEMBRANE LIPOPROTEIN LOLB"/>
    <property type="match status" value="1"/>
</dbReference>